<dbReference type="AlphaFoldDB" id="A0A3A6PZP9"/>
<evidence type="ECO:0000313" key="16">
    <source>
        <dbReference type="Proteomes" id="UP000276588"/>
    </source>
</evidence>
<feature type="transmembrane region" description="Helical" evidence="12">
    <location>
        <begin position="204"/>
        <end position="221"/>
    </location>
</feature>
<dbReference type="PANTHER" id="PTHR10027">
    <property type="entry name" value="CALCIUM-ACTIVATED POTASSIUM CHANNEL ALPHA CHAIN"/>
    <property type="match status" value="1"/>
</dbReference>
<keyword evidence="3" id="KW-0633">Potassium transport</keyword>
<dbReference type="InterPro" id="IPR047871">
    <property type="entry name" value="K_chnl_Slo-like"/>
</dbReference>
<dbReference type="Pfam" id="PF00520">
    <property type="entry name" value="Ion_trans"/>
    <property type="match status" value="1"/>
</dbReference>
<proteinExistence type="predicted"/>
<dbReference type="InterPro" id="IPR026870">
    <property type="entry name" value="Zinc_ribbon_dom"/>
</dbReference>
<keyword evidence="6" id="KW-0630">Potassium</keyword>
<gene>
    <name evidence="15" type="ORF">DM826_00685</name>
</gene>
<evidence type="ECO:0000256" key="8">
    <source>
        <dbReference type="ARBA" id="ARBA00023065"/>
    </source>
</evidence>
<dbReference type="Gene3D" id="1.10.287.70">
    <property type="match status" value="1"/>
</dbReference>
<feature type="domain" description="Zinc-ribbon" evidence="14">
    <location>
        <begin position="236"/>
        <end position="257"/>
    </location>
</feature>
<feature type="region of interest" description="Disordered" evidence="11">
    <location>
        <begin position="260"/>
        <end position="281"/>
    </location>
</feature>
<dbReference type="InterPro" id="IPR027359">
    <property type="entry name" value="Volt_channel_dom_sf"/>
</dbReference>
<sequence>MSLLVAPIDRIAFLLRDRTTPAGRATNAALYALNTVFVLLYIASTYDLPVAWLAAIRTTEVGLAVVFLGEYGIRIRAADDPWTELTNPYTVLDLLAVVPVLVTQGIGIGFLRGLHTLRIFRFLRLLIDEQQLLGRRLSIRAVRRLELSVTIFLIFFLSTGFIYAVEGGVNPAISNFGDAFYYTVIAVSTVGFGDIIPVTVAGRWITVLAVLVGFVLIPWQATRLRQSTADEDGDNCPRCGTAVADTDRYCRRCGRRLQPETASMDDHHETDSDNGGRRQSP</sequence>
<dbReference type="SUPFAM" id="SSF81324">
    <property type="entry name" value="Voltage-gated potassium channels"/>
    <property type="match status" value="1"/>
</dbReference>
<keyword evidence="7 12" id="KW-1133">Transmembrane helix</keyword>
<protein>
    <submittedName>
        <fullName evidence="15">Ion transporter</fullName>
    </submittedName>
</protein>
<evidence type="ECO:0000256" key="11">
    <source>
        <dbReference type="SAM" id="MobiDB-lite"/>
    </source>
</evidence>
<evidence type="ECO:0000256" key="2">
    <source>
        <dbReference type="ARBA" id="ARBA00022448"/>
    </source>
</evidence>
<evidence type="ECO:0000256" key="1">
    <source>
        <dbReference type="ARBA" id="ARBA00004141"/>
    </source>
</evidence>
<keyword evidence="9 12" id="KW-0472">Membrane</keyword>
<keyword evidence="2" id="KW-0813">Transport</keyword>
<evidence type="ECO:0000256" key="4">
    <source>
        <dbReference type="ARBA" id="ARBA00022692"/>
    </source>
</evidence>
<dbReference type="EMBL" id="QKNY01000001">
    <property type="protein sequence ID" value="RJX45245.1"/>
    <property type="molecule type" value="Genomic_DNA"/>
</dbReference>
<feature type="transmembrane region" description="Helical" evidence="12">
    <location>
        <begin position="89"/>
        <end position="111"/>
    </location>
</feature>
<dbReference type="OrthoDB" id="56871at2157"/>
<evidence type="ECO:0000256" key="7">
    <source>
        <dbReference type="ARBA" id="ARBA00022989"/>
    </source>
</evidence>
<dbReference type="GO" id="GO:0016020">
    <property type="term" value="C:membrane"/>
    <property type="evidence" value="ECO:0007669"/>
    <property type="project" value="UniProtKB-SubCell"/>
</dbReference>
<dbReference type="Pfam" id="PF13240">
    <property type="entry name" value="Zn_Ribbon_1"/>
    <property type="match status" value="1"/>
</dbReference>
<keyword evidence="16" id="KW-1185">Reference proteome</keyword>
<comment type="subcellular location">
    <subcellularLocation>
        <location evidence="1">Membrane</location>
        <topology evidence="1">Multi-pass membrane protein</topology>
    </subcellularLocation>
</comment>
<evidence type="ECO:0000256" key="6">
    <source>
        <dbReference type="ARBA" id="ARBA00022958"/>
    </source>
</evidence>
<feature type="compositionally biased region" description="Basic and acidic residues" evidence="11">
    <location>
        <begin position="264"/>
        <end position="281"/>
    </location>
</feature>
<feature type="transmembrane region" description="Helical" evidence="12">
    <location>
        <begin position="25"/>
        <end position="43"/>
    </location>
</feature>
<feature type="transmembrane region" description="Helical" evidence="12">
    <location>
        <begin position="145"/>
        <end position="164"/>
    </location>
</feature>
<evidence type="ECO:0000256" key="3">
    <source>
        <dbReference type="ARBA" id="ARBA00022538"/>
    </source>
</evidence>
<dbReference type="InterPro" id="IPR005821">
    <property type="entry name" value="Ion_trans_dom"/>
</dbReference>
<comment type="caution">
    <text evidence="15">The sequence shown here is derived from an EMBL/GenBank/DDBJ whole genome shotgun (WGS) entry which is preliminary data.</text>
</comment>
<feature type="domain" description="Ion transport" evidence="13">
    <location>
        <begin position="30"/>
        <end position="216"/>
    </location>
</feature>
<dbReference type="Proteomes" id="UP000276588">
    <property type="component" value="Unassembled WGS sequence"/>
</dbReference>
<evidence type="ECO:0000256" key="10">
    <source>
        <dbReference type="ARBA" id="ARBA00023303"/>
    </source>
</evidence>
<keyword evidence="5" id="KW-0631">Potassium channel</keyword>
<reference evidence="15 16" key="1">
    <citation type="submission" date="2018-06" db="EMBL/GenBank/DDBJ databases">
        <title>Halonotius sp. F13-13 a new haloarchaeeon isolated from a solar saltern from Isla Cristina, Huelva, Spain.</title>
        <authorList>
            <person name="Duran-Viseras A."/>
            <person name="Sanchez-Porro C."/>
            <person name="Ventosa A."/>
        </authorList>
    </citation>
    <scope>NUCLEOTIDE SEQUENCE [LARGE SCALE GENOMIC DNA]</scope>
    <source>
        <strain evidence="15 16">F13-13</strain>
    </source>
</reference>
<keyword evidence="4 12" id="KW-0812">Transmembrane</keyword>
<dbReference type="GO" id="GO:0005267">
    <property type="term" value="F:potassium channel activity"/>
    <property type="evidence" value="ECO:0007669"/>
    <property type="project" value="UniProtKB-KW"/>
</dbReference>
<name>A0A3A6PZP9_9EURY</name>
<dbReference type="PANTHER" id="PTHR10027:SF10">
    <property type="entry name" value="SLOWPOKE 2, ISOFORM D"/>
    <property type="match status" value="1"/>
</dbReference>
<evidence type="ECO:0000259" key="13">
    <source>
        <dbReference type="Pfam" id="PF00520"/>
    </source>
</evidence>
<accession>A0A3A6PZP9</accession>
<keyword evidence="8" id="KW-0406">Ion transport</keyword>
<evidence type="ECO:0000256" key="12">
    <source>
        <dbReference type="SAM" id="Phobius"/>
    </source>
</evidence>
<evidence type="ECO:0000256" key="5">
    <source>
        <dbReference type="ARBA" id="ARBA00022826"/>
    </source>
</evidence>
<evidence type="ECO:0000256" key="9">
    <source>
        <dbReference type="ARBA" id="ARBA00023136"/>
    </source>
</evidence>
<dbReference type="Gene3D" id="1.20.120.350">
    <property type="entry name" value="Voltage-gated potassium channels. Chain C"/>
    <property type="match status" value="1"/>
</dbReference>
<evidence type="ECO:0000259" key="14">
    <source>
        <dbReference type="Pfam" id="PF13240"/>
    </source>
</evidence>
<evidence type="ECO:0000313" key="15">
    <source>
        <dbReference type="EMBL" id="RJX45245.1"/>
    </source>
</evidence>
<organism evidence="15 16">
    <name type="scientific">Halonotius aquaticus</name>
    <dbReference type="NCBI Taxonomy" id="2216978"/>
    <lineage>
        <taxon>Archaea</taxon>
        <taxon>Methanobacteriati</taxon>
        <taxon>Methanobacteriota</taxon>
        <taxon>Stenosarchaea group</taxon>
        <taxon>Halobacteria</taxon>
        <taxon>Halobacteriales</taxon>
        <taxon>Haloferacaceae</taxon>
        <taxon>Halonotius</taxon>
    </lineage>
</organism>
<keyword evidence="10" id="KW-0407">Ion channel</keyword>